<evidence type="ECO:0000256" key="4">
    <source>
        <dbReference type="ARBA" id="ARBA00014428"/>
    </source>
</evidence>
<dbReference type="GO" id="GO:0050567">
    <property type="term" value="F:glutaminyl-tRNA synthase (glutamine-hydrolyzing) activity"/>
    <property type="evidence" value="ECO:0007669"/>
    <property type="project" value="UniProtKB-UniRule"/>
</dbReference>
<protein>
    <recommendedName>
        <fullName evidence="4 10">Glutamyl-tRNA(Gln) amidotransferase subunit A</fullName>
        <shortName evidence="10">Glu-ADT subunit A</shortName>
        <ecNumber evidence="3 10">6.3.5.7</ecNumber>
    </recommendedName>
</protein>
<reference evidence="12 13" key="1">
    <citation type="journal article" date="2011" name="Mol. Biol. Evol.">
        <title>Unity in variety--the pan-genome of the Chlamydiae.</title>
        <authorList>
            <person name="Collingro A."/>
            <person name="Tischler P."/>
            <person name="Weinmaier T."/>
            <person name="Penz T."/>
            <person name="Heinz E."/>
            <person name="Brunham R.C."/>
            <person name="Read T.D."/>
            <person name="Bavoil P.M."/>
            <person name="Sachse K."/>
            <person name="Kahane S."/>
            <person name="Friedman M.G."/>
            <person name="Rattei T."/>
            <person name="Myers G.S."/>
            <person name="Horn M."/>
        </authorList>
    </citation>
    <scope>NUCLEOTIDE SEQUENCE [LARGE SCALE GENOMIC DNA]</scope>
    <source>
        <strain evidence="13">ATCC VR-1471 / Z</strain>
    </source>
</reference>
<name>F8L887_SIMNZ</name>
<dbReference type="GO" id="GO:0030956">
    <property type="term" value="C:glutamyl-tRNA(Gln) amidotransferase complex"/>
    <property type="evidence" value="ECO:0007669"/>
    <property type="project" value="InterPro"/>
</dbReference>
<dbReference type="HAMAP" id="MF_00120">
    <property type="entry name" value="GatA"/>
    <property type="match status" value="1"/>
</dbReference>
<dbReference type="EC" id="6.3.5.7" evidence="3 10"/>
<organism evidence="12 13">
    <name type="scientific">Simkania negevensis (strain ATCC VR-1471 / DSM 27360 / Z)</name>
    <dbReference type="NCBI Taxonomy" id="331113"/>
    <lineage>
        <taxon>Bacteria</taxon>
        <taxon>Pseudomonadati</taxon>
        <taxon>Chlamydiota</taxon>
        <taxon>Chlamydiia</taxon>
        <taxon>Parachlamydiales</taxon>
        <taxon>Simkaniaceae</taxon>
        <taxon>Simkania</taxon>
    </lineage>
</organism>
<dbReference type="InterPro" id="IPR000120">
    <property type="entry name" value="Amidase"/>
</dbReference>
<dbReference type="PROSITE" id="PS00571">
    <property type="entry name" value="AMIDASES"/>
    <property type="match status" value="1"/>
</dbReference>
<dbReference type="PIRSF" id="PIRSF001221">
    <property type="entry name" value="Amidase_fungi"/>
    <property type="match status" value="1"/>
</dbReference>
<evidence type="ECO:0000256" key="3">
    <source>
        <dbReference type="ARBA" id="ARBA00012739"/>
    </source>
</evidence>
<evidence type="ECO:0000256" key="5">
    <source>
        <dbReference type="ARBA" id="ARBA00022598"/>
    </source>
</evidence>
<dbReference type="OrthoDB" id="9811471at2"/>
<keyword evidence="6 10" id="KW-0547">Nucleotide-binding</keyword>
<feature type="active site" description="Charge relay system" evidence="10">
    <location>
        <position position="77"/>
    </location>
</feature>
<dbReference type="Pfam" id="PF01425">
    <property type="entry name" value="Amidase"/>
    <property type="match status" value="1"/>
</dbReference>
<feature type="domain" description="Amidase" evidence="11">
    <location>
        <begin position="24"/>
        <end position="462"/>
    </location>
</feature>
<keyword evidence="5 10" id="KW-0436">Ligase</keyword>
<comment type="catalytic activity">
    <reaction evidence="9 10">
        <text>L-glutamyl-tRNA(Gln) + L-glutamine + ATP + H2O = L-glutaminyl-tRNA(Gln) + L-glutamate + ADP + phosphate + H(+)</text>
        <dbReference type="Rhea" id="RHEA:17521"/>
        <dbReference type="Rhea" id="RHEA-COMP:9681"/>
        <dbReference type="Rhea" id="RHEA-COMP:9684"/>
        <dbReference type="ChEBI" id="CHEBI:15377"/>
        <dbReference type="ChEBI" id="CHEBI:15378"/>
        <dbReference type="ChEBI" id="CHEBI:29985"/>
        <dbReference type="ChEBI" id="CHEBI:30616"/>
        <dbReference type="ChEBI" id="CHEBI:43474"/>
        <dbReference type="ChEBI" id="CHEBI:58359"/>
        <dbReference type="ChEBI" id="CHEBI:78520"/>
        <dbReference type="ChEBI" id="CHEBI:78521"/>
        <dbReference type="ChEBI" id="CHEBI:456216"/>
        <dbReference type="EC" id="6.3.5.7"/>
    </reaction>
</comment>
<keyword evidence="13" id="KW-1185">Reference proteome</keyword>
<dbReference type="InterPro" id="IPR004412">
    <property type="entry name" value="GatA"/>
</dbReference>
<keyword evidence="7 10" id="KW-0067">ATP-binding</keyword>
<feature type="active site" description="Charge relay system" evidence="10">
    <location>
        <position position="152"/>
    </location>
</feature>
<evidence type="ECO:0000256" key="8">
    <source>
        <dbReference type="ARBA" id="ARBA00022917"/>
    </source>
</evidence>
<evidence type="ECO:0000259" key="11">
    <source>
        <dbReference type="Pfam" id="PF01425"/>
    </source>
</evidence>
<evidence type="ECO:0000256" key="9">
    <source>
        <dbReference type="ARBA" id="ARBA00047407"/>
    </source>
</evidence>
<dbReference type="Gene3D" id="3.90.1300.10">
    <property type="entry name" value="Amidase signature (AS) domain"/>
    <property type="match status" value="1"/>
</dbReference>
<dbReference type="GO" id="GO:0005524">
    <property type="term" value="F:ATP binding"/>
    <property type="evidence" value="ECO:0007669"/>
    <property type="project" value="UniProtKB-KW"/>
</dbReference>
<dbReference type="InterPro" id="IPR036928">
    <property type="entry name" value="AS_sf"/>
</dbReference>
<dbReference type="EMBL" id="FR872582">
    <property type="protein sequence ID" value="CCB89008.1"/>
    <property type="molecule type" value="Genomic_DNA"/>
</dbReference>
<evidence type="ECO:0000256" key="2">
    <source>
        <dbReference type="ARBA" id="ARBA00011123"/>
    </source>
</evidence>
<evidence type="ECO:0000256" key="1">
    <source>
        <dbReference type="ARBA" id="ARBA00008069"/>
    </source>
</evidence>
<dbReference type="HOGENOM" id="CLU_009600_0_3_0"/>
<dbReference type="NCBIfam" id="TIGR00132">
    <property type="entry name" value="gatA"/>
    <property type="match status" value="1"/>
</dbReference>
<dbReference type="KEGG" id="sng:SNE_A11310"/>
<dbReference type="GO" id="GO:0006412">
    <property type="term" value="P:translation"/>
    <property type="evidence" value="ECO:0007669"/>
    <property type="project" value="UniProtKB-UniRule"/>
</dbReference>
<gene>
    <name evidence="10 12" type="primary">gatA</name>
    <name evidence="12" type="ordered locus">SNE_A11310</name>
</gene>
<dbReference type="GO" id="GO:0016740">
    <property type="term" value="F:transferase activity"/>
    <property type="evidence" value="ECO:0007669"/>
    <property type="project" value="UniProtKB-KW"/>
</dbReference>
<comment type="subunit">
    <text evidence="2 10">Heterotrimer of A, B and C subunits.</text>
</comment>
<evidence type="ECO:0000313" key="12">
    <source>
        <dbReference type="EMBL" id="CCB89008.1"/>
    </source>
</evidence>
<dbReference type="AlphaFoldDB" id="F8L887"/>
<dbReference type="Proteomes" id="UP000000496">
    <property type="component" value="Chromosome gsn.131"/>
</dbReference>
<evidence type="ECO:0000256" key="6">
    <source>
        <dbReference type="ARBA" id="ARBA00022741"/>
    </source>
</evidence>
<proteinExistence type="inferred from homology"/>
<dbReference type="PANTHER" id="PTHR11895:SF151">
    <property type="entry name" value="GLUTAMYL-TRNA(GLN) AMIDOTRANSFERASE SUBUNIT A"/>
    <property type="match status" value="1"/>
</dbReference>
<dbReference type="InterPro" id="IPR023631">
    <property type="entry name" value="Amidase_dom"/>
</dbReference>
<evidence type="ECO:0000313" key="13">
    <source>
        <dbReference type="Proteomes" id="UP000000496"/>
    </source>
</evidence>
<evidence type="ECO:0000256" key="10">
    <source>
        <dbReference type="HAMAP-Rule" id="MF_00120"/>
    </source>
</evidence>
<keyword evidence="8 10" id="KW-0648">Protein biosynthesis</keyword>
<dbReference type="SUPFAM" id="SSF75304">
    <property type="entry name" value="Amidase signature (AS) enzymes"/>
    <property type="match status" value="1"/>
</dbReference>
<dbReference type="STRING" id="331113.SNE_A11310"/>
<dbReference type="PANTHER" id="PTHR11895">
    <property type="entry name" value="TRANSAMIDASE"/>
    <property type="match status" value="1"/>
</dbReference>
<evidence type="ECO:0000256" key="7">
    <source>
        <dbReference type="ARBA" id="ARBA00022840"/>
    </source>
</evidence>
<dbReference type="InterPro" id="IPR020556">
    <property type="entry name" value="Amidase_CS"/>
</dbReference>
<accession>F8L887</accession>
<dbReference type="eggNOG" id="COG0154">
    <property type="taxonomic scope" value="Bacteria"/>
</dbReference>
<feature type="active site" description="Acyl-ester intermediate" evidence="10">
    <location>
        <position position="176"/>
    </location>
</feature>
<dbReference type="RefSeq" id="WP_013943475.1">
    <property type="nucleotide sequence ID" value="NC_015713.1"/>
</dbReference>
<sequence length="489" mass="53522">MYRKTAHALREGFLKGEYTASQIASYFLQRIQLLDQDLNAFLNIISDRVMQKAEELDIKKGKGEPIGKLAGVPIALKDNIHIRGESTTCASRFLSNYTAPFDATVTKLIEAEDGLILGKTNLDEFAMGSSTEKSAYQVTRNPWNLSCSPGGSSGGSAAAVGGRLCPLALGSDTGGSIRQPASFTGTVGYKPTYGRVSRFGLVAFGSSLDQIGPFANSVEDIAMIMEVIGRPCEYDSTSIDANPENYLDHLSTSLQGKKVGVPWKFLEDFSGPSADHFAKGLQTFKDLGVEIVEVELQKLKYSIPIYYILSTAEASTNLARFDGVRYGKRSEKADSIDAIYDLSRAEGFGDEVKQRILLGTFVLSSGYQDAYYRKAQRVRTLLIREFEQAYKKCDIVALPTTPTPAFEIDSIPDPLQMYLQDLYTICANLAGLPAMSIPVGLDSNKMPHSIQLLGPQLADGRVMHFAYQLEKALALSSFIPPLFDKEVQL</sequence>
<comment type="function">
    <text evidence="10">Allows the formation of correctly charged Gln-tRNA(Gln) through the transamidation of misacylated Glu-tRNA(Gln) in organisms which lack glutaminyl-tRNA synthetase. The reaction takes place in the presence of glutamine and ATP through an activated gamma-phospho-Glu-tRNA(Gln).</text>
</comment>
<comment type="similarity">
    <text evidence="1 10">Belongs to the amidase family. GatA subfamily.</text>
</comment>
<keyword evidence="12" id="KW-0808">Transferase</keyword>